<feature type="transmembrane region" description="Helical" evidence="2">
    <location>
        <begin position="12"/>
        <end position="32"/>
    </location>
</feature>
<dbReference type="Proteomes" id="UP000184442">
    <property type="component" value="Unassembled WGS sequence"/>
</dbReference>
<feature type="region of interest" description="Disordered" evidence="1">
    <location>
        <begin position="52"/>
        <end position="108"/>
    </location>
</feature>
<evidence type="ECO:0000313" key="5">
    <source>
        <dbReference type="Proteomes" id="UP000184442"/>
    </source>
</evidence>
<dbReference type="Pfam" id="PF01551">
    <property type="entry name" value="Peptidase_M23"/>
    <property type="match status" value="1"/>
</dbReference>
<dbReference type="RefSeq" id="WP_073023274.1">
    <property type="nucleotide sequence ID" value="NZ_FQZS01000003.1"/>
</dbReference>
<dbReference type="InterPro" id="IPR011055">
    <property type="entry name" value="Dup_hybrid_motif"/>
</dbReference>
<dbReference type="GO" id="GO:0004222">
    <property type="term" value="F:metalloendopeptidase activity"/>
    <property type="evidence" value="ECO:0007669"/>
    <property type="project" value="TreeGrafter"/>
</dbReference>
<keyword evidence="2" id="KW-1133">Transmembrane helix</keyword>
<reference evidence="4 5" key="1">
    <citation type="submission" date="2016-11" db="EMBL/GenBank/DDBJ databases">
        <authorList>
            <person name="Jaros S."/>
            <person name="Januszkiewicz K."/>
            <person name="Wedrychowicz H."/>
        </authorList>
    </citation>
    <scope>NUCLEOTIDE SEQUENCE [LARGE SCALE GENOMIC DNA]</scope>
    <source>
        <strain evidence="4 5">DSM 19022</strain>
    </source>
</reference>
<sequence>MKFNELLSKRKIIIPVVIIIIAMLATVGAWQYKRYLDNKFSGMDFERGLEEFEDLEESEEDGEEKNSFEGSISIVEEEPTEQAEGSREDITEVNATQPSQPKISEKKSEETAVTAIKLQEPKVETMLAPVFGTISLDYSDSQLVYSKTLDMWTTHEGLDIKAEEGSQVRAVMDGIISEVTNDPQWGMTIAIDHGGGVTTIYSNLSTLDMVTVGQEVKKGDVISGVGKTAIIEIAEEPHLHFEIMKDGKSLDPKIYLPKQSLKR</sequence>
<dbReference type="Gene3D" id="2.70.70.10">
    <property type="entry name" value="Glucose Permease (Domain IIA)"/>
    <property type="match status" value="1"/>
</dbReference>
<proteinExistence type="predicted"/>
<dbReference type="PANTHER" id="PTHR21666">
    <property type="entry name" value="PEPTIDASE-RELATED"/>
    <property type="match status" value="1"/>
</dbReference>
<dbReference type="SUPFAM" id="SSF51261">
    <property type="entry name" value="Duplicated hybrid motif"/>
    <property type="match status" value="1"/>
</dbReference>
<evidence type="ECO:0000256" key="2">
    <source>
        <dbReference type="SAM" id="Phobius"/>
    </source>
</evidence>
<keyword evidence="2" id="KW-0812">Transmembrane</keyword>
<feature type="compositionally biased region" description="Polar residues" evidence="1">
    <location>
        <begin position="93"/>
        <end position="102"/>
    </location>
</feature>
<dbReference type="CDD" id="cd12797">
    <property type="entry name" value="M23_peptidase"/>
    <property type="match status" value="1"/>
</dbReference>
<feature type="domain" description="M23ase beta-sheet core" evidence="3">
    <location>
        <begin position="154"/>
        <end position="252"/>
    </location>
</feature>
<dbReference type="STRING" id="1122184.SAMN02745176_00022"/>
<evidence type="ECO:0000256" key="1">
    <source>
        <dbReference type="SAM" id="MobiDB-lite"/>
    </source>
</evidence>
<evidence type="ECO:0000259" key="3">
    <source>
        <dbReference type="Pfam" id="PF01551"/>
    </source>
</evidence>
<protein>
    <submittedName>
        <fullName evidence="4">Peptidase family M23</fullName>
    </submittedName>
</protein>
<dbReference type="InterPro" id="IPR050570">
    <property type="entry name" value="Cell_wall_metabolism_enzyme"/>
</dbReference>
<name>A0A1M6ANT6_9FIRM</name>
<keyword evidence="5" id="KW-1185">Reference proteome</keyword>
<evidence type="ECO:0000313" key="4">
    <source>
        <dbReference type="EMBL" id="SHI37998.1"/>
    </source>
</evidence>
<accession>A0A1M6ANT6</accession>
<gene>
    <name evidence="4" type="ORF">SAMN02745176_00022</name>
</gene>
<dbReference type="PANTHER" id="PTHR21666:SF270">
    <property type="entry name" value="MUREIN HYDROLASE ACTIVATOR ENVC"/>
    <property type="match status" value="1"/>
</dbReference>
<dbReference type="InterPro" id="IPR016047">
    <property type="entry name" value="M23ase_b-sheet_dom"/>
</dbReference>
<organism evidence="4 5">
    <name type="scientific">Lutispora thermophila DSM 19022</name>
    <dbReference type="NCBI Taxonomy" id="1122184"/>
    <lineage>
        <taxon>Bacteria</taxon>
        <taxon>Bacillati</taxon>
        <taxon>Bacillota</taxon>
        <taxon>Clostridia</taxon>
        <taxon>Lutisporales</taxon>
        <taxon>Lutisporaceae</taxon>
        <taxon>Lutispora</taxon>
    </lineage>
</organism>
<dbReference type="EMBL" id="FQZS01000003">
    <property type="protein sequence ID" value="SHI37998.1"/>
    <property type="molecule type" value="Genomic_DNA"/>
</dbReference>
<keyword evidence="2" id="KW-0472">Membrane</keyword>
<dbReference type="OrthoDB" id="9801106at2"/>
<feature type="compositionally biased region" description="Acidic residues" evidence="1">
    <location>
        <begin position="52"/>
        <end position="63"/>
    </location>
</feature>
<dbReference type="AlphaFoldDB" id="A0A1M6ANT6"/>